<dbReference type="Proteomes" id="UP001153387">
    <property type="component" value="Unassembled WGS sequence"/>
</dbReference>
<dbReference type="PANTHER" id="PTHR39198">
    <property type="entry name" value="HYPOTHETICAL MEMBRANE PROTEIN, CONSERVED"/>
    <property type="match status" value="1"/>
</dbReference>
<dbReference type="RefSeq" id="WP_277563647.1">
    <property type="nucleotide sequence ID" value="NZ_JAPDHZ010000002.1"/>
</dbReference>
<reference evidence="4 5" key="1">
    <citation type="submission" date="2022-10" db="EMBL/GenBank/DDBJ databases">
        <title>Comparative genomic analysis of Cohnella hashimotonis sp. nov., isolated from the International Space Station.</title>
        <authorList>
            <person name="Simpson A."/>
            <person name="Venkateswaran K."/>
        </authorList>
    </citation>
    <scope>NUCLEOTIDE SEQUENCE [LARGE SCALE GENOMIC DNA]</scope>
    <source>
        <strain evidence="4 5">DSM 18997</strain>
    </source>
</reference>
<keyword evidence="1" id="KW-0472">Membrane</keyword>
<evidence type="ECO:0000256" key="1">
    <source>
        <dbReference type="SAM" id="Phobius"/>
    </source>
</evidence>
<dbReference type="Gene3D" id="2.60.40.10">
    <property type="entry name" value="Immunoglobulins"/>
    <property type="match status" value="1"/>
</dbReference>
<evidence type="ECO:0000313" key="5">
    <source>
        <dbReference type="Proteomes" id="UP001153387"/>
    </source>
</evidence>
<feature type="chain" id="PRO_5040849325" evidence="2">
    <location>
        <begin position="32"/>
        <end position="386"/>
    </location>
</feature>
<keyword evidence="1" id="KW-0812">Transmembrane</keyword>
<feature type="domain" description="Alpha-galactosidase NEW3" evidence="3">
    <location>
        <begin position="266"/>
        <end position="341"/>
    </location>
</feature>
<evidence type="ECO:0000256" key="2">
    <source>
        <dbReference type="SAM" id="SignalP"/>
    </source>
</evidence>
<feature type="transmembrane region" description="Helical" evidence="1">
    <location>
        <begin position="360"/>
        <end position="380"/>
    </location>
</feature>
<feature type="signal peptide" evidence="2">
    <location>
        <begin position="1"/>
        <end position="31"/>
    </location>
</feature>
<feature type="domain" description="Alpha-galactosidase NEW3" evidence="3">
    <location>
        <begin position="158"/>
        <end position="232"/>
    </location>
</feature>
<evidence type="ECO:0000259" key="3">
    <source>
        <dbReference type="Pfam" id="PF10633"/>
    </source>
</evidence>
<keyword evidence="2" id="KW-0732">Signal</keyword>
<name>A0A9X4QKS7_9BACL</name>
<accession>A0A9X4QKS7</accession>
<dbReference type="EMBL" id="JAPDHZ010000002">
    <property type="protein sequence ID" value="MDG0789740.1"/>
    <property type="molecule type" value="Genomic_DNA"/>
</dbReference>
<dbReference type="InterPro" id="IPR018905">
    <property type="entry name" value="A-galactase_NEW3"/>
</dbReference>
<dbReference type="AlphaFoldDB" id="A0A9X4QKS7"/>
<protein>
    <submittedName>
        <fullName evidence="4">NEW3 domain-containing protein</fullName>
    </submittedName>
</protein>
<keyword evidence="5" id="KW-1185">Reference proteome</keyword>
<dbReference type="PANTHER" id="PTHR39198:SF1">
    <property type="entry name" value="ALPHA-GALACTOSIDASE NEW3 DOMAIN-CONTAINING PROTEIN"/>
    <property type="match status" value="1"/>
</dbReference>
<dbReference type="Pfam" id="PF10633">
    <property type="entry name" value="NPCBM_assoc"/>
    <property type="match status" value="2"/>
</dbReference>
<evidence type="ECO:0000313" key="4">
    <source>
        <dbReference type="EMBL" id="MDG0789740.1"/>
    </source>
</evidence>
<sequence>MFKPGFGKWANFAMTLLMALGVLGLSAPASAAGTAKLYTPYVSLSAAPGESITYDVDLINDGDGIQTAALSYTAPSKDWKTDLTAGGHPISEFAVKPHESQTASLSVLVPFEVAKGSYALQLNAGAFGSLTLKINVTEQGTYKTELSAEQPNMEGHSDSTFTYNLTLANRTASKQQYALTAEPPAGWDARFSSGGNNVTAVDIEPNATSSITLTLTPSEKAEAKTYKIPVHAANSNTSADVTMEAVITGTYGIGLTTSNQVLSANVTAGGKRTLELSVTNTGTAELTNVSLTNTAPTDWEVTFEPKTIPSIKAGESVPVTATIHSSDKSLSGDYVVGLTAQASEKSADAAIRVTVKTSVLWGWIGVLIILVVLAGVYWLFRKYGRR</sequence>
<gene>
    <name evidence="4" type="ORF">OMP38_01925</name>
</gene>
<proteinExistence type="predicted"/>
<keyword evidence="1" id="KW-1133">Transmembrane helix</keyword>
<organism evidence="4 5">
    <name type="scientific">Cohnella ginsengisoli</name>
    <dbReference type="NCBI Taxonomy" id="425004"/>
    <lineage>
        <taxon>Bacteria</taxon>
        <taxon>Bacillati</taxon>
        <taxon>Bacillota</taxon>
        <taxon>Bacilli</taxon>
        <taxon>Bacillales</taxon>
        <taxon>Paenibacillaceae</taxon>
        <taxon>Cohnella</taxon>
    </lineage>
</organism>
<comment type="caution">
    <text evidence="4">The sequence shown here is derived from an EMBL/GenBank/DDBJ whole genome shotgun (WGS) entry which is preliminary data.</text>
</comment>
<dbReference type="InterPro" id="IPR013783">
    <property type="entry name" value="Ig-like_fold"/>
</dbReference>